<name>A0A6A6IBD9_9PLEO</name>
<dbReference type="EMBL" id="ML987197">
    <property type="protein sequence ID" value="KAF2247726.1"/>
    <property type="molecule type" value="Genomic_DNA"/>
</dbReference>
<dbReference type="InterPro" id="IPR001810">
    <property type="entry name" value="F-box_dom"/>
</dbReference>
<dbReference type="RefSeq" id="XP_033682730.1">
    <property type="nucleotide sequence ID" value="XM_033822486.1"/>
</dbReference>
<feature type="region of interest" description="Disordered" evidence="1">
    <location>
        <begin position="98"/>
        <end position="121"/>
    </location>
</feature>
<sequence>MAPTPSPLACNGLFHYCGCSSGSSADRALREPVHPVRIYEEAYRGLATLETRRSGSPSCFRKRLVRAFIQTPIESHTSTMPATTRGVKRCCAAADVGSNTDSLSRPRKNARTSMNSIPSKSISYESKPTTSKFLEFPAEIRNRIYDFAKEQSYEGWWNPVPLLSRRQSDQSPSPWPIKHPHSSARNYFGLTQVCKQIRTEYRPLWMRNSSVRVKLEALRLWMWVFYAGKHQHQNAPQLLQISWANEDDSSSSERMLDLTPLIQLRAHRPTFTVEFVADALVEGLGRPLVSGELCSVSGEPLLTQEDRQAKYDDWILMQEAEHSYLPALNEFLAHDNARWLSHIRDHKVCRVNCTIDSWFSKPTVFIRFPTDGMPKDDENQGEGIRGYLKKVGILDLPAYQELGVEVSFKV</sequence>
<evidence type="ECO:0000259" key="2">
    <source>
        <dbReference type="Pfam" id="PF13013"/>
    </source>
</evidence>
<reference evidence="3" key="1">
    <citation type="journal article" date="2020" name="Stud. Mycol.">
        <title>101 Dothideomycetes genomes: a test case for predicting lifestyles and emergence of pathogens.</title>
        <authorList>
            <person name="Haridas S."/>
            <person name="Albert R."/>
            <person name="Binder M."/>
            <person name="Bloem J."/>
            <person name="Labutti K."/>
            <person name="Salamov A."/>
            <person name="Andreopoulos B."/>
            <person name="Baker S."/>
            <person name="Barry K."/>
            <person name="Bills G."/>
            <person name="Bluhm B."/>
            <person name="Cannon C."/>
            <person name="Castanera R."/>
            <person name="Culley D."/>
            <person name="Daum C."/>
            <person name="Ezra D."/>
            <person name="Gonzalez J."/>
            <person name="Henrissat B."/>
            <person name="Kuo A."/>
            <person name="Liang C."/>
            <person name="Lipzen A."/>
            <person name="Lutzoni F."/>
            <person name="Magnuson J."/>
            <person name="Mondo S."/>
            <person name="Nolan M."/>
            <person name="Ohm R."/>
            <person name="Pangilinan J."/>
            <person name="Park H.-J."/>
            <person name="Ramirez L."/>
            <person name="Alfaro M."/>
            <person name="Sun H."/>
            <person name="Tritt A."/>
            <person name="Yoshinaga Y."/>
            <person name="Zwiers L.-H."/>
            <person name="Turgeon B."/>
            <person name="Goodwin S."/>
            <person name="Spatafora J."/>
            <person name="Crous P."/>
            <person name="Grigoriev I."/>
        </authorList>
    </citation>
    <scope>NUCLEOTIDE SEQUENCE</scope>
    <source>
        <strain evidence="3">CBS 122368</strain>
    </source>
</reference>
<accession>A0A6A6IBD9</accession>
<dbReference type="Pfam" id="PF13013">
    <property type="entry name" value="F-box-like_2"/>
    <property type="match status" value="1"/>
</dbReference>
<keyword evidence="4" id="KW-1185">Reference proteome</keyword>
<feature type="compositionally biased region" description="Polar residues" evidence="1">
    <location>
        <begin position="111"/>
        <end position="121"/>
    </location>
</feature>
<dbReference type="OrthoDB" id="3766937at2759"/>
<evidence type="ECO:0000313" key="3">
    <source>
        <dbReference type="EMBL" id="KAF2247726.1"/>
    </source>
</evidence>
<dbReference type="PANTHER" id="PTHR42085">
    <property type="entry name" value="F-BOX DOMAIN-CONTAINING PROTEIN"/>
    <property type="match status" value="1"/>
</dbReference>
<organism evidence="3 4">
    <name type="scientific">Trematosphaeria pertusa</name>
    <dbReference type="NCBI Taxonomy" id="390896"/>
    <lineage>
        <taxon>Eukaryota</taxon>
        <taxon>Fungi</taxon>
        <taxon>Dikarya</taxon>
        <taxon>Ascomycota</taxon>
        <taxon>Pezizomycotina</taxon>
        <taxon>Dothideomycetes</taxon>
        <taxon>Pleosporomycetidae</taxon>
        <taxon>Pleosporales</taxon>
        <taxon>Massarineae</taxon>
        <taxon>Trematosphaeriaceae</taxon>
        <taxon>Trematosphaeria</taxon>
    </lineage>
</organism>
<evidence type="ECO:0000256" key="1">
    <source>
        <dbReference type="SAM" id="MobiDB-lite"/>
    </source>
</evidence>
<evidence type="ECO:0000313" key="4">
    <source>
        <dbReference type="Proteomes" id="UP000800094"/>
    </source>
</evidence>
<dbReference type="AlphaFoldDB" id="A0A6A6IBD9"/>
<dbReference type="GeneID" id="54575816"/>
<protein>
    <recommendedName>
        <fullName evidence="2">F-box domain-containing protein</fullName>
    </recommendedName>
</protein>
<dbReference type="InterPro" id="IPR038883">
    <property type="entry name" value="AN11006-like"/>
</dbReference>
<feature type="domain" description="F-box" evidence="2">
    <location>
        <begin position="126"/>
        <end position="211"/>
    </location>
</feature>
<dbReference type="Proteomes" id="UP000800094">
    <property type="component" value="Unassembled WGS sequence"/>
</dbReference>
<gene>
    <name evidence="3" type="ORF">BU26DRAFT_352626</name>
</gene>
<proteinExistence type="predicted"/>
<dbReference type="PANTHER" id="PTHR42085:SF1">
    <property type="entry name" value="F-BOX DOMAIN-CONTAINING PROTEIN"/>
    <property type="match status" value="1"/>
</dbReference>